<dbReference type="AlphaFoldDB" id="A0A164R5S6"/>
<comment type="caution">
    <text evidence="1">The sequence shown here is derived from an EMBL/GenBank/DDBJ whole genome shotgun (WGS) entry which is preliminary data.</text>
</comment>
<dbReference type="EMBL" id="LRGB01002227">
    <property type="protein sequence ID" value="KZS08350.1"/>
    <property type="molecule type" value="Genomic_DNA"/>
</dbReference>
<gene>
    <name evidence="1" type="ORF">APZ42_027661</name>
</gene>
<name>A0A164R5S6_9CRUS</name>
<keyword evidence="2" id="KW-1185">Reference proteome</keyword>
<organism evidence="1 2">
    <name type="scientific">Daphnia magna</name>
    <dbReference type="NCBI Taxonomy" id="35525"/>
    <lineage>
        <taxon>Eukaryota</taxon>
        <taxon>Metazoa</taxon>
        <taxon>Ecdysozoa</taxon>
        <taxon>Arthropoda</taxon>
        <taxon>Crustacea</taxon>
        <taxon>Branchiopoda</taxon>
        <taxon>Diplostraca</taxon>
        <taxon>Cladocera</taxon>
        <taxon>Anomopoda</taxon>
        <taxon>Daphniidae</taxon>
        <taxon>Daphnia</taxon>
    </lineage>
</organism>
<protein>
    <submittedName>
        <fullName evidence="1">Uncharacterized protein</fullName>
    </submittedName>
</protein>
<proteinExistence type="predicted"/>
<accession>A0A164R5S6</accession>
<reference evidence="1 2" key="1">
    <citation type="submission" date="2016-03" db="EMBL/GenBank/DDBJ databases">
        <title>EvidentialGene: Evidence-directed Construction of Genes on Genomes.</title>
        <authorList>
            <person name="Gilbert D.G."/>
            <person name="Choi J.-H."/>
            <person name="Mockaitis K."/>
            <person name="Colbourne J."/>
            <person name="Pfrender M."/>
        </authorList>
    </citation>
    <scope>NUCLEOTIDE SEQUENCE [LARGE SCALE GENOMIC DNA]</scope>
    <source>
        <strain evidence="1 2">Xinb3</strain>
        <tissue evidence="1">Complete organism</tissue>
    </source>
</reference>
<evidence type="ECO:0000313" key="1">
    <source>
        <dbReference type="EMBL" id="KZS08350.1"/>
    </source>
</evidence>
<dbReference type="Proteomes" id="UP000076858">
    <property type="component" value="Unassembled WGS sequence"/>
</dbReference>
<evidence type="ECO:0000313" key="2">
    <source>
        <dbReference type="Proteomes" id="UP000076858"/>
    </source>
</evidence>
<sequence>MTLQFMHFFDFIKKIKKTLQKRRKTTKTLQKMGKVARWQHCLGRVVGHPLRKLSWDLFNNQQ</sequence>